<feature type="domain" description="Endoribonuclease YicC-like N-terminal" evidence="6">
    <location>
        <begin position="1"/>
        <end position="160"/>
    </location>
</feature>
<gene>
    <name evidence="8" type="ORF">SAMN05444336_104272</name>
</gene>
<sequence>MTGFASLEGGDGRAAWRWELRSVNGRGLDLRWKGPEGRDGVEKAFRASAAARLGRGSVSASLRISRDTGQPAMRINRAALGAWLSAAMEAAEAARSVGLAVAPIAPDALILRPGVMEPAEDEADAGPEARAAQDALILADGEAALDALIAAREAEGAALHDILAAQVDRVEALADQAEAAADARAAEAGPALTRKIDALKAAGAPAELSPDRLAQELALLAVKGDVREELDRLRAHATAARRLLAAAGPVGRKLDFLVQEFNREANTLCSKADFTFLTEAGLELKTVIDQMREQAQNIE</sequence>
<accession>A0A1H3APF1</accession>
<evidence type="ECO:0000259" key="7">
    <source>
        <dbReference type="Pfam" id="PF08340"/>
    </source>
</evidence>
<dbReference type="Pfam" id="PF08340">
    <property type="entry name" value="YicC-like_C"/>
    <property type="match status" value="1"/>
</dbReference>
<dbReference type="EMBL" id="FNMZ01000004">
    <property type="protein sequence ID" value="SDX31566.1"/>
    <property type="molecule type" value="Genomic_DNA"/>
</dbReference>
<keyword evidence="9" id="KW-1185">Reference proteome</keyword>
<evidence type="ECO:0000259" key="6">
    <source>
        <dbReference type="Pfam" id="PF03755"/>
    </source>
</evidence>
<evidence type="ECO:0000256" key="4">
    <source>
        <dbReference type="ARBA" id="ARBA00022801"/>
    </source>
</evidence>
<evidence type="ECO:0000256" key="3">
    <source>
        <dbReference type="ARBA" id="ARBA00022759"/>
    </source>
</evidence>
<keyword evidence="4" id="KW-0378">Hydrolase</keyword>
<comment type="similarity">
    <text evidence="5">Belongs to the YicC/YloC family.</text>
</comment>
<dbReference type="RefSeq" id="WP_092682597.1">
    <property type="nucleotide sequence ID" value="NZ_FNMZ01000004.1"/>
</dbReference>
<feature type="domain" description="Endoribonuclease YicC-like C-terminal" evidence="7">
    <location>
        <begin position="182"/>
        <end position="299"/>
    </location>
</feature>
<evidence type="ECO:0000313" key="9">
    <source>
        <dbReference type="Proteomes" id="UP000199118"/>
    </source>
</evidence>
<evidence type="ECO:0000313" key="8">
    <source>
        <dbReference type="EMBL" id="SDX31566.1"/>
    </source>
</evidence>
<protein>
    <submittedName>
        <fullName evidence="8">TIGR00255 family protein</fullName>
    </submittedName>
</protein>
<dbReference type="GO" id="GO:0016787">
    <property type="term" value="F:hydrolase activity"/>
    <property type="evidence" value="ECO:0007669"/>
    <property type="project" value="UniProtKB-KW"/>
</dbReference>
<keyword evidence="2" id="KW-0540">Nuclease</keyword>
<dbReference type="Pfam" id="PF03755">
    <property type="entry name" value="YicC-like_N"/>
    <property type="match status" value="1"/>
</dbReference>
<proteinExistence type="inferred from homology"/>
<organism evidence="8 9">
    <name type="scientific">Albimonas donghaensis</name>
    <dbReference type="NCBI Taxonomy" id="356660"/>
    <lineage>
        <taxon>Bacteria</taxon>
        <taxon>Pseudomonadati</taxon>
        <taxon>Pseudomonadota</taxon>
        <taxon>Alphaproteobacteria</taxon>
        <taxon>Rhodobacterales</taxon>
        <taxon>Paracoccaceae</taxon>
        <taxon>Albimonas</taxon>
    </lineage>
</organism>
<dbReference type="InterPro" id="IPR005229">
    <property type="entry name" value="YicC/YloC-like"/>
</dbReference>
<dbReference type="PANTHER" id="PTHR30636:SF3">
    <property type="entry name" value="UPF0701 PROTEIN YICC"/>
    <property type="match status" value="1"/>
</dbReference>
<evidence type="ECO:0000256" key="1">
    <source>
        <dbReference type="ARBA" id="ARBA00001968"/>
    </source>
</evidence>
<dbReference type="InterPro" id="IPR013527">
    <property type="entry name" value="YicC-like_N"/>
</dbReference>
<dbReference type="InterPro" id="IPR013551">
    <property type="entry name" value="YicC-like_C"/>
</dbReference>
<evidence type="ECO:0000256" key="5">
    <source>
        <dbReference type="ARBA" id="ARBA00035648"/>
    </source>
</evidence>
<comment type="cofactor">
    <cofactor evidence="1">
        <name>a divalent metal cation</name>
        <dbReference type="ChEBI" id="CHEBI:60240"/>
    </cofactor>
</comment>
<reference evidence="8 9" key="1">
    <citation type="submission" date="2016-10" db="EMBL/GenBank/DDBJ databases">
        <authorList>
            <person name="de Groot N.N."/>
        </authorList>
    </citation>
    <scope>NUCLEOTIDE SEQUENCE [LARGE SCALE GENOMIC DNA]</scope>
    <source>
        <strain evidence="8 9">DSM 17890</strain>
    </source>
</reference>
<dbReference type="OrthoDB" id="9771229at2"/>
<dbReference type="STRING" id="356660.SAMN05444336_104272"/>
<evidence type="ECO:0000256" key="2">
    <source>
        <dbReference type="ARBA" id="ARBA00022722"/>
    </source>
</evidence>
<dbReference type="Proteomes" id="UP000199118">
    <property type="component" value="Unassembled WGS sequence"/>
</dbReference>
<keyword evidence="3" id="KW-0255">Endonuclease</keyword>
<name>A0A1H3APF1_9RHOB</name>
<dbReference type="GO" id="GO:0004521">
    <property type="term" value="F:RNA endonuclease activity"/>
    <property type="evidence" value="ECO:0007669"/>
    <property type="project" value="InterPro"/>
</dbReference>
<dbReference type="PANTHER" id="PTHR30636">
    <property type="entry name" value="UPF0701 PROTEIN YICC"/>
    <property type="match status" value="1"/>
</dbReference>
<dbReference type="AlphaFoldDB" id="A0A1H3APF1"/>